<dbReference type="PANTHER" id="PTHR37815:SF3">
    <property type="entry name" value="UPF0397 PROTEIN SPR0429"/>
    <property type="match status" value="1"/>
</dbReference>
<feature type="transmembrane region" description="Helical" evidence="3">
    <location>
        <begin position="108"/>
        <end position="128"/>
    </location>
</feature>
<dbReference type="GO" id="GO:0016020">
    <property type="term" value="C:membrane"/>
    <property type="evidence" value="ECO:0007669"/>
    <property type="project" value="InterPro"/>
</dbReference>
<reference evidence="4 5" key="1">
    <citation type="submission" date="2016-10" db="EMBL/GenBank/DDBJ databases">
        <authorList>
            <person name="de Groot N.N."/>
        </authorList>
    </citation>
    <scope>NUCLEOTIDE SEQUENCE [LARGE SCALE GENOMIC DNA]</scope>
    <source>
        <strain evidence="4 5">DSM 12272</strain>
    </source>
</reference>
<keyword evidence="3" id="KW-0472">Membrane</keyword>
<dbReference type="OrthoDB" id="411368at2"/>
<dbReference type="Gene3D" id="1.10.1760.20">
    <property type="match status" value="1"/>
</dbReference>
<accession>A0A1H0N9A4</accession>
<evidence type="ECO:0000256" key="2">
    <source>
        <dbReference type="ARBA" id="ARBA00022989"/>
    </source>
</evidence>
<name>A0A1H0N9A4_9CLOT</name>
<evidence type="ECO:0000313" key="5">
    <source>
        <dbReference type="Proteomes" id="UP000198597"/>
    </source>
</evidence>
<keyword evidence="5" id="KW-1185">Reference proteome</keyword>
<dbReference type="Proteomes" id="UP000198597">
    <property type="component" value="Unassembled WGS sequence"/>
</dbReference>
<organism evidence="4 5">
    <name type="scientific">Clostridium gasigenes</name>
    <dbReference type="NCBI Taxonomy" id="94869"/>
    <lineage>
        <taxon>Bacteria</taxon>
        <taxon>Bacillati</taxon>
        <taxon>Bacillota</taxon>
        <taxon>Clostridia</taxon>
        <taxon>Eubacteriales</taxon>
        <taxon>Clostridiaceae</taxon>
        <taxon>Clostridium</taxon>
    </lineage>
</organism>
<keyword evidence="2 3" id="KW-1133">Transmembrane helix</keyword>
<gene>
    <name evidence="4" type="ORF">SAMN04488529_101746</name>
</gene>
<dbReference type="Pfam" id="PF07155">
    <property type="entry name" value="ECF-ribofla_trS"/>
    <property type="match status" value="1"/>
</dbReference>
<proteinExistence type="predicted"/>
<protein>
    <submittedName>
        <fullName evidence="4">Uncharacterized membrane protein</fullName>
    </submittedName>
</protein>
<feature type="transmembrane region" description="Helical" evidence="3">
    <location>
        <begin position="6"/>
        <end position="24"/>
    </location>
</feature>
<dbReference type="InterPro" id="IPR009825">
    <property type="entry name" value="ECF_substrate-spec-like"/>
</dbReference>
<evidence type="ECO:0000256" key="1">
    <source>
        <dbReference type="ARBA" id="ARBA00022692"/>
    </source>
</evidence>
<dbReference type="AlphaFoldDB" id="A0A1H0N9A4"/>
<dbReference type="RefSeq" id="WP_089965955.1">
    <property type="nucleotide sequence ID" value="NZ_FNJM01000001.1"/>
</dbReference>
<feature type="transmembrane region" description="Helical" evidence="3">
    <location>
        <begin position="72"/>
        <end position="96"/>
    </location>
</feature>
<feature type="transmembrane region" description="Helical" evidence="3">
    <location>
        <begin position="134"/>
        <end position="162"/>
    </location>
</feature>
<sequence length="174" mass="18343">MRFKTKRLVVIALLAAICYVGTLINIRIPIGPTQSMIHLGTTAIFVAAVIIGKDAGLAGAIGCSIFDLLNGFAAYTIQTFVIKGLTGYVAGTIAFAKEKEGNSIKYNLIAFIAGGLVSISGYFLNNLLFLGRTWAVAISSLGTSLITTTIGIIIAIPLASAIKKVMNKSNFKLQ</sequence>
<dbReference type="EMBL" id="FNJM01000001">
    <property type="protein sequence ID" value="SDO89263.1"/>
    <property type="molecule type" value="Genomic_DNA"/>
</dbReference>
<evidence type="ECO:0000313" key="4">
    <source>
        <dbReference type="EMBL" id="SDO89263.1"/>
    </source>
</evidence>
<evidence type="ECO:0000256" key="3">
    <source>
        <dbReference type="SAM" id="Phobius"/>
    </source>
</evidence>
<dbReference type="STRING" id="94869.SAMN04488529_101746"/>
<keyword evidence="1 3" id="KW-0812">Transmembrane</keyword>
<dbReference type="PANTHER" id="PTHR37815">
    <property type="entry name" value="UPF0397 PROTEIN BC_2624-RELATED"/>
    <property type="match status" value="1"/>
</dbReference>